<reference evidence="1 2" key="1">
    <citation type="submission" date="2018-06" db="EMBL/GenBank/DDBJ databases">
        <title>Genomic Encyclopedia of Type Strains, Phase IV (KMG-IV): sequencing the most valuable type-strain genomes for metagenomic binning, comparative biology and taxonomic classification.</title>
        <authorList>
            <person name="Goeker M."/>
        </authorList>
    </citation>
    <scope>NUCLEOTIDE SEQUENCE [LARGE SCALE GENOMIC DNA]</scope>
    <source>
        <strain evidence="1 2">DSM 45479</strain>
    </source>
</reference>
<protein>
    <submittedName>
        <fullName evidence="1">Uncharacterized protein</fullName>
    </submittedName>
</protein>
<sequence length="76" mass="7762">MTSAVALAGKGVDDSSDSRFFASIAPRVSIVAVTACTETAGGRAQPVRSRRSVRVQVSVDSCSGERSVSTACMLGP</sequence>
<evidence type="ECO:0000313" key="2">
    <source>
        <dbReference type="Proteomes" id="UP000248714"/>
    </source>
</evidence>
<keyword evidence="2" id="KW-1185">Reference proteome</keyword>
<accession>A0ABX9EA96</accession>
<evidence type="ECO:0000313" key="1">
    <source>
        <dbReference type="EMBL" id="RAS67092.1"/>
    </source>
</evidence>
<dbReference type="Proteomes" id="UP000248714">
    <property type="component" value="Unassembled WGS sequence"/>
</dbReference>
<proteinExistence type="predicted"/>
<dbReference type="EMBL" id="QLTT01000003">
    <property type="protein sequence ID" value="RAS67092.1"/>
    <property type="molecule type" value="Genomic_DNA"/>
</dbReference>
<organism evidence="1 2">
    <name type="scientific">Lentzea atacamensis</name>
    <dbReference type="NCBI Taxonomy" id="531938"/>
    <lineage>
        <taxon>Bacteria</taxon>
        <taxon>Bacillati</taxon>
        <taxon>Actinomycetota</taxon>
        <taxon>Actinomycetes</taxon>
        <taxon>Pseudonocardiales</taxon>
        <taxon>Pseudonocardiaceae</taxon>
        <taxon>Lentzea</taxon>
    </lineage>
</organism>
<name>A0ABX9EA96_9PSEU</name>
<comment type="caution">
    <text evidence="1">The sequence shown here is derived from an EMBL/GenBank/DDBJ whole genome shotgun (WGS) entry which is preliminary data.</text>
</comment>
<dbReference type="RefSeq" id="WP_112227388.1">
    <property type="nucleotide sequence ID" value="NZ_QLTT01000003.1"/>
</dbReference>
<gene>
    <name evidence="1" type="ORF">C8D87_103431</name>
</gene>